<feature type="domain" description="Glycosyltransferase subfamily 4-like N-terminal" evidence="4">
    <location>
        <begin position="17"/>
        <end position="195"/>
    </location>
</feature>
<accession>A0A8J3NZI5</accession>
<keyword evidence="2" id="KW-0808">Transferase</keyword>
<dbReference type="RefSeq" id="WP_120316899.1">
    <property type="nucleotide sequence ID" value="NZ_BONH01000015.1"/>
</dbReference>
<dbReference type="GO" id="GO:0016757">
    <property type="term" value="F:glycosyltransferase activity"/>
    <property type="evidence" value="ECO:0007669"/>
    <property type="project" value="UniProtKB-KW"/>
</dbReference>
<dbReference type="Gene3D" id="3.40.50.2000">
    <property type="entry name" value="Glycogen Phosphorylase B"/>
    <property type="match status" value="2"/>
</dbReference>
<dbReference type="EMBL" id="BONH01000015">
    <property type="protein sequence ID" value="GIF98410.1"/>
    <property type="molecule type" value="Genomic_DNA"/>
</dbReference>
<dbReference type="Pfam" id="PF13439">
    <property type="entry name" value="Glyco_transf_4"/>
    <property type="match status" value="1"/>
</dbReference>
<organism evidence="5 6">
    <name type="scientific">Catellatospora citrea</name>
    <dbReference type="NCBI Taxonomy" id="53366"/>
    <lineage>
        <taxon>Bacteria</taxon>
        <taxon>Bacillati</taxon>
        <taxon>Actinomycetota</taxon>
        <taxon>Actinomycetes</taxon>
        <taxon>Micromonosporales</taxon>
        <taxon>Micromonosporaceae</taxon>
        <taxon>Catellatospora</taxon>
    </lineage>
</organism>
<evidence type="ECO:0000313" key="5">
    <source>
        <dbReference type="EMBL" id="GIF98410.1"/>
    </source>
</evidence>
<evidence type="ECO:0000259" key="3">
    <source>
        <dbReference type="Pfam" id="PF00534"/>
    </source>
</evidence>
<sequence>MRVGLDIRPLQTYHRYRGIGVVVTELLKAIELAPDDRLVLFRYDHEASEQELSLPEGLSWEVVPLGPPPTQPLIRAALDTLRPGGRLDVSEHRLDVFVQPDSANGVPTGAPVVTIAYDLIPLIFAAHYRSGTSPAALRRLGVKGLIGEHLRAYLYRWQLRQLARADRVIAISDATRRDLLTYLPALPPDRVSVAPLAANAAYAPTDERTAQAKHGVTKPYLLYTGGVDFRKNVVGLVDAFHRLRSTRDCQLVLVGKDFVTFDASAQRSLRQLLDTSPYAADILRPGFIPTDELVELYSGAVAFVFPSLYEGFGLPVLEAMASGCPVVTYRNSSLPEVAGEAALLLDEQDDLASALHEVFSDETRRAQMRSAGLRQASRFSWPATVGQMMTAVRSAAGHSG</sequence>
<protein>
    <recommendedName>
        <fullName evidence="7">Glycosyltransferase involved in cell wall biosynthesis</fullName>
    </recommendedName>
</protein>
<evidence type="ECO:0008006" key="7">
    <source>
        <dbReference type="Google" id="ProtNLM"/>
    </source>
</evidence>
<comment type="caution">
    <text evidence="5">The sequence shown here is derived from an EMBL/GenBank/DDBJ whole genome shotgun (WGS) entry which is preliminary data.</text>
</comment>
<dbReference type="CDD" id="cd03809">
    <property type="entry name" value="GT4_MtfB-like"/>
    <property type="match status" value="1"/>
</dbReference>
<dbReference type="Proteomes" id="UP000659904">
    <property type="component" value="Unassembled WGS sequence"/>
</dbReference>
<name>A0A8J3NZI5_9ACTN</name>
<evidence type="ECO:0000313" key="6">
    <source>
        <dbReference type="Proteomes" id="UP000659904"/>
    </source>
</evidence>
<reference evidence="5 6" key="1">
    <citation type="submission" date="2021-01" db="EMBL/GenBank/DDBJ databases">
        <title>Whole genome shotgun sequence of Catellatospora citrea NBRC 14495.</title>
        <authorList>
            <person name="Komaki H."/>
            <person name="Tamura T."/>
        </authorList>
    </citation>
    <scope>NUCLEOTIDE SEQUENCE [LARGE SCALE GENOMIC DNA]</scope>
    <source>
        <strain evidence="5 6">NBRC 14495</strain>
    </source>
</reference>
<dbReference type="Pfam" id="PF00534">
    <property type="entry name" value="Glycos_transf_1"/>
    <property type="match status" value="1"/>
</dbReference>
<proteinExistence type="predicted"/>
<dbReference type="AlphaFoldDB" id="A0A8J3NZI5"/>
<keyword evidence="6" id="KW-1185">Reference proteome</keyword>
<evidence type="ECO:0000256" key="2">
    <source>
        <dbReference type="ARBA" id="ARBA00022679"/>
    </source>
</evidence>
<feature type="domain" description="Glycosyl transferase family 1" evidence="3">
    <location>
        <begin position="211"/>
        <end position="372"/>
    </location>
</feature>
<dbReference type="PANTHER" id="PTHR46401:SF2">
    <property type="entry name" value="GLYCOSYLTRANSFERASE WBBK-RELATED"/>
    <property type="match status" value="1"/>
</dbReference>
<evidence type="ECO:0000256" key="1">
    <source>
        <dbReference type="ARBA" id="ARBA00022676"/>
    </source>
</evidence>
<dbReference type="InterPro" id="IPR001296">
    <property type="entry name" value="Glyco_trans_1"/>
</dbReference>
<gene>
    <name evidence="5" type="ORF">Cci01nite_35040</name>
</gene>
<dbReference type="GO" id="GO:0009103">
    <property type="term" value="P:lipopolysaccharide biosynthetic process"/>
    <property type="evidence" value="ECO:0007669"/>
    <property type="project" value="TreeGrafter"/>
</dbReference>
<dbReference type="PANTHER" id="PTHR46401">
    <property type="entry name" value="GLYCOSYLTRANSFERASE WBBK-RELATED"/>
    <property type="match status" value="1"/>
</dbReference>
<evidence type="ECO:0000259" key="4">
    <source>
        <dbReference type="Pfam" id="PF13439"/>
    </source>
</evidence>
<keyword evidence="1" id="KW-0328">Glycosyltransferase</keyword>
<dbReference type="InterPro" id="IPR028098">
    <property type="entry name" value="Glyco_trans_4-like_N"/>
</dbReference>
<dbReference type="SUPFAM" id="SSF53756">
    <property type="entry name" value="UDP-Glycosyltransferase/glycogen phosphorylase"/>
    <property type="match status" value="1"/>
</dbReference>